<sequence>MQSSQPNCNKCNMAAIKMPNKHPASLIIKKPLSPSPCLLPVSRGHVYLDRISAAILVKCGSSKGMGLKSKLEMCPKMSKAHWGQPLPFMSLTKGGVRVCQRCVVKP</sequence>
<dbReference type="EMBL" id="BPLQ01010872">
    <property type="protein sequence ID" value="GIY54081.1"/>
    <property type="molecule type" value="Genomic_DNA"/>
</dbReference>
<name>A0AAV4U8J2_9ARAC</name>
<protein>
    <submittedName>
        <fullName evidence="1">Uncharacterized protein</fullName>
    </submittedName>
</protein>
<accession>A0AAV4U8J2</accession>
<evidence type="ECO:0000313" key="1">
    <source>
        <dbReference type="EMBL" id="GIY54081.1"/>
    </source>
</evidence>
<dbReference type="AlphaFoldDB" id="A0AAV4U8J2"/>
<comment type="caution">
    <text evidence="1">The sequence shown here is derived from an EMBL/GenBank/DDBJ whole genome shotgun (WGS) entry which is preliminary data.</text>
</comment>
<dbReference type="Proteomes" id="UP001054837">
    <property type="component" value="Unassembled WGS sequence"/>
</dbReference>
<gene>
    <name evidence="1" type="ORF">CDAR_253311</name>
</gene>
<reference evidence="1 2" key="1">
    <citation type="submission" date="2021-06" db="EMBL/GenBank/DDBJ databases">
        <title>Caerostris darwini draft genome.</title>
        <authorList>
            <person name="Kono N."/>
            <person name="Arakawa K."/>
        </authorList>
    </citation>
    <scope>NUCLEOTIDE SEQUENCE [LARGE SCALE GENOMIC DNA]</scope>
</reference>
<proteinExistence type="predicted"/>
<keyword evidence="2" id="KW-1185">Reference proteome</keyword>
<organism evidence="1 2">
    <name type="scientific">Caerostris darwini</name>
    <dbReference type="NCBI Taxonomy" id="1538125"/>
    <lineage>
        <taxon>Eukaryota</taxon>
        <taxon>Metazoa</taxon>
        <taxon>Ecdysozoa</taxon>
        <taxon>Arthropoda</taxon>
        <taxon>Chelicerata</taxon>
        <taxon>Arachnida</taxon>
        <taxon>Araneae</taxon>
        <taxon>Araneomorphae</taxon>
        <taxon>Entelegynae</taxon>
        <taxon>Araneoidea</taxon>
        <taxon>Araneidae</taxon>
        <taxon>Caerostris</taxon>
    </lineage>
</organism>
<evidence type="ECO:0000313" key="2">
    <source>
        <dbReference type="Proteomes" id="UP001054837"/>
    </source>
</evidence>